<dbReference type="OrthoDB" id="5621871at2"/>
<dbReference type="PATRIC" id="fig|43658.6.peg.2216"/>
<comment type="caution">
    <text evidence="3">The sequence shown here is derived from an EMBL/GenBank/DDBJ whole genome shotgun (WGS) entry which is preliminary data.</text>
</comment>
<organism evidence="3 4">
    <name type="scientific">Pseudoalteromonas rubra</name>
    <dbReference type="NCBI Taxonomy" id="43658"/>
    <lineage>
        <taxon>Bacteria</taxon>
        <taxon>Pseudomonadati</taxon>
        <taxon>Pseudomonadota</taxon>
        <taxon>Gammaproteobacteria</taxon>
        <taxon>Alteromonadales</taxon>
        <taxon>Pseudoalteromonadaceae</taxon>
        <taxon>Pseudoalteromonas</taxon>
    </lineage>
</organism>
<keyword evidence="2" id="KW-0540">Nuclease</keyword>
<evidence type="ECO:0000256" key="1">
    <source>
        <dbReference type="ARBA" id="ARBA00023118"/>
    </source>
</evidence>
<comment type="function">
    <text evidence="2">CRISPR (clustered regularly interspaced short palindromic repeat) is an adaptive immune system that provides protection against mobile genetic elements (viruses, transposable elements and conjugative plasmids). CRISPR clusters contain spacers, sequences complementary to antecedent mobile elements, and target invading nucleic acids. CRISPR clusters are transcribed and processed into CRISPR RNA (crRNA).</text>
</comment>
<dbReference type="GO" id="GO:0004519">
    <property type="term" value="F:endonuclease activity"/>
    <property type="evidence" value="ECO:0007669"/>
    <property type="project" value="UniProtKB-UniRule"/>
</dbReference>
<comment type="similarity">
    <text evidence="2">Belongs to the CRISPR-associated protein Cas5 family. Subtype I-C/Dvulg subfamily.</text>
</comment>
<keyword evidence="2" id="KW-0694">RNA-binding</keyword>
<dbReference type="GO" id="GO:0043571">
    <property type="term" value="P:maintenance of CRISPR repeat elements"/>
    <property type="evidence" value="ECO:0007669"/>
    <property type="project" value="UniProtKB-UniRule"/>
</dbReference>
<dbReference type="InterPro" id="IPR021124">
    <property type="entry name" value="CRISPR-assoc_prot_Cas5"/>
</dbReference>
<dbReference type="Gene3D" id="3.30.70.2660">
    <property type="match status" value="1"/>
</dbReference>
<keyword evidence="2" id="KW-0378">Hydrolase</keyword>
<name>A0A0L0EPS4_9GAMM</name>
<dbReference type="EMBL" id="LFZX01000157">
    <property type="protein sequence ID" value="KNC66380.1"/>
    <property type="molecule type" value="Genomic_DNA"/>
</dbReference>
<gene>
    <name evidence="3" type="ORF">AC626_17360</name>
</gene>
<keyword evidence="2" id="KW-0255">Endonuclease</keyword>
<dbReference type="CDD" id="cd09752">
    <property type="entry name" value="Cas5_I-C"/>
    <property type="match status" value="1"/>
</dbReference>
<dbReference type="GO" id="GO:0003723">
    <property type="term" value="F:RNA binding"/>
    <property type="evidence" value="ECO:0007669"/>
    <property type="project" value="UniProtKB-UniRule"/>
</dbReference>
<dbReference type="Pfam" id="PF09704">
    <property type="entry name" value="Cas_Cas5d"/>
    <property type="match status" value="1"/>
</dbReference>
<reference evidence="4" key="1">
    <citation type="submission" date="2015-07" db="EMBL/GenBank/DDBJ databases">
        <title>Draft genome sequence of a Pseudoalteromonas rubra strain, OCN096, isolated from Kaneohe Bay, Oahu, Hawaii.</title>
        <authorList>
            <person name="Beurmann S."/>
            <person name="Ushijima B."/>
            <person name="Belcaid M."/>
            <person name="Callahan S.M."/>
            <person name="Aeby G.S."/>
        </authorList>
    </citation>
    <scope>NUCLEOTIDE SEQUENCE [LARGE SCALE GENOMIC DNA]</scope>
    <source>
        <strain evidence="4">OCN096</strain>
    </source>
</reference>
<dbReference type="NCBIfam" id="TIGR02593">
    <property type="entry name" value="CRISPR_cas5"/>
    <property type="match status" value="1"/>
</dbReference>
<evidence type="ECO:0000313" key="3">
    <source>
        <dbReference type="EMBL" id="KNC66380.1"/>
    </source>
</evidence>
<keyword evidence="1 2" id="KW-0051">Antiviral defense</keyword>
<dbReference type="GO" id="GO:0051607">
    <property type="term" value="P:defense response to virus"/>
    <property type="evidence" value="ECO:0007669"/>
    <property type="project" value="UniProtKB-UniRule"/>
</dbReference>
<dbReference type="Proteomes" id="UP000036850">
    <property type="component" value="Unassembled WGS sequence"/>
</dbReference>
<evidence type="ECO:0000256" key="2">
    <source>
        <dbReference type="PIRNR" id="PIRNR029950"/>
    </source>
</evidence>
<dbReference type="PIRSF" id="PIRSF029950">
    <property type="entry name" value="Cas_CT1134"/>
    <property type="match status" value="1"/>
</dbReference>
<dbReference type="EC" id="3.1.-.-" evidence="2"/>
<accession>A0A0L0EPS4</accession>
<sequence length="234" mass="26969">MKNSISFRLWGRHALFSDPITRVGGEKCSYHIPTYEAIKGVLKSIYWKPTLVWHVDKVRVIKPLRTQTRGTKPLNWGGGNSLAYYTFLHDVEYQVLAHFEWNEHRPELAQDRVDGKHFAIAKRMLNKGGRQDIFLGTRDCQGYVEPCEFGEGKGAFDDTDELGFGLMFHGFDYPDETGKDELRTRFWHAVMKNGVIDYPTPKECPVNRYVRDMKAKAFELDSNMQPVASTEESL</sequence>
<protein>
    <recommendedName>
        <fullName evidence="2">pre-crRNA processing endonuclease</fullName>
        <ecNumber evidence="2">3.1.-.-</ecNumber>
    </recommendedName>
</protein>
<dbReference type="NCBIfam" id="TIGR01876">
    <property type="entry name" value="cas_Cas5d"/>
    <property type="match status" value="1"/>
</dbReference>
<dbReference type="AlphaFoldDB" id="A0A0L0EPS4"/>
<dbReference type="GO" id="GO:0016787">
    <property type="term" value="F:hydrolase activity"/>
    <property type="evidence" value="ECO:0007669"/>
    <property type="project" value="UniProtKB-KW"/>
</dbReference>
<dbReference type="InterPro" id="IPR010155">
    <property type="entry name" value="CRISPR-assoc_prot_Cas5d"/>
</dbReference>
<evidence type="ECO:0000313" key="4">
    <source>
        <dbReference type="Proteomes" id="UP000036850"/>
    </source>
</evidence>
<proteinExistence type="inferred from homology"/>
<dbReference type="InterPro" id="IPR013422">
    <property type="entry name" value="CRISPR-assoc_prot_Cas5_N"/>
</dbReference>